<name>A0ABN1VTE3_9ACTN</name>
<keyword evidence="3" id="KW-1185">Reference proteome</keyword>
<comment type="caution">
    <text evidence="2">The sequence shown here is derived from an EMBL/GenBank/DDBJ whole genome shotgun (WGS) entry which is preliminary data.</text>
</comment>
<dbReference type="RefSeq" id="WP_344438949.1">
    <property type="nucleotide sequence ID" value="NZ_BAAALF010000006.1"/>
</dbReference>
<dbReference type="Gene3D" id="1.10.10.10">
    <property type="entry name" value="Winged helix-like DNA-binding domain superfamily/Winged helix DNA-binding domain"/>
    <property type="match status" value="1"/>
</dbReference>
<dbReference type="InterPro" id="IPR052526">
    <property type="entry name" value="HTH-type_Bedaq_tolerance"/>
</dbReference>
<proteinExistence type="predicted"/>
<dbReference type="InterPro" id="IPR000835">
    <property type="entry name" value="HTH_MarR-typ"/>
</dbReference>
<dbReference type="InterPro" id="IPR036388">
    <property type="entry name" value="WH-like_DNA-bd_sf"/>
</dbReference>
<evidence type="ECO:0000313" key="2">
    <source>
        <dbReference type="EMBL" id="GAA1219535.1"/>
    </source>
</evidence>
<evidence type="ECO:0000259" key="1">
    <source>
        <dbReference type="PROSITE" id="PS50995"/>
    </source>
</evidence>
<feature type="domain" description="HTH marR-type" evidence="1">
    <location>
        <begin position="21"/>
        <end position="153"/>
    </location>
</feature>
<accession>A0ABN1VTE3</accession>
<dbReference type="Pfam" id="PF01047">
    <property type="entry name" value="MarR"/>
    <property type="match status" value="1"/>
</dbReference>
<dbReference type="InterPro" id="IPR036390">
    <property type="entry name" value="WH_DNA-bd_sf"/>
</dbReference>
<protein>
    <recommendedName>
        <fullName evidence="1">HTH marR-type domain-containing protein</fullName>
    </recommendedName>
</protein>
<dbReference type="SMART" id="SM00347">
    <property type="entry name" value="HTH_MARR"/>
    <property type="match status" value="1"/>
</dbReference>
<dbReference type="SUPFAM" id="SSF46785">
    <property type="entry name" value="Winged helix' DNA-binding domain"/>
    <property type="match status" value="1"/>
</dbReference>
<gene>
    <name evidence="2" type="ORF">GCM10009665_07030</name>
</gene>
<sequence>MASPPSPAGLRPAPPQPTLDARLLTEAITGLRRALRASIRSDYPWETLPIAQVEILQSLAESQPAQAGQLARRLRLAPNTVSGLISRLMAAGLVDRGTDLSDRRRASVQLTATGVERLEAWQRAHEQRIATALDGLADDERAALVAALPAMGSLVRGLHDALDIEPGDGDT</sequence>
<organism evidence="2 3">
    <name type="scientific">Kitasatospora nipponensis</name>
    <dbReference type="NCBI Taxonomy" id="258049"/>
    <lineage>
        <taxon>Bacteria</taxon>
        <taxon>Bacillati</taxon>
        <taxon>Actinomycetota</taxon>
        <taxon>Actinomycetes</taxon>
        <taxon>Kitasatosporales</taxon>
        <taxon>Streptomycetaceae</taxon>
        <taxon>Kitasatospora</taxon>
    </lineage>
</organism>
<dbReference type="PANTHER" id="PTHR39515">
    <property type="entry name" value="CONSERVED PROTEIN"/>
    <property type="match status" value="1"/>
</dbReference>
<dbReference type="PANTHER" id="PTHR39515:SF2">
    <property type="entry name" value="HTH-TYPE TRANSCRIPTIONAL REGULATOR RV0880"/>
    <property type="match status" value="1"/>
</dbReference>
<evidence type="ECO:0000313" key="3">
    <source>
        <dbReference type="Proteomes" id="UP001500037"/>
    </source>
</evidence>
<dbReference type="Proteomes" id="UP001500037">
    <property type="component" value="Unassembled WGS sequence"/>
</dbReference>
<reference evidence="2 3" key="1">
    <citation type="journal article" date="2019" name="Int. J. Syst. Evol. Microbiol.">
        <title>The Global Catalogue of Microorganisms (GCM) 10K type strain sequencing project: providing services to taxonomists for standard genome sequencing and annotation.</title>
        <authorList>
            <consortium name="The Broad Institute Genomics Platform"/>
            <consortium name="The Broad Institute Genome Sequencing Center for Infectious Disease"/>
            <person name="Wu L."/>
            <person name="Ma J."/>
        </authorList>
    </citation>
    <scope>NUCLEOTIDE SEQUENCE [LARGE SCALE GENOMIC DNA]</scope>
    <source>
        <strain evidence="2 3">JCM 13004</strain>
    </source>
</reference>
<dbReference type="PROSITE" id="PS50995">
    <property type="entry name" value="HTH_MARR_2"/>
    <property type="match status" value="1"/>
</dbReference>
<dbReference type="EMBL" id="BAAALF010000006">
    <property type="protein sequence ID" value="GAA1219535.1"/>
    <property type="molecule type" value="Genomic_DNA"/>
</dbReference>